<dbReference type="Pfam" id="PF01627">
    <property type="entry name" value="Hpt"/>
    <property type="match status" value="1"/>
</dbReference>
<dbReference type="PANTHER" id="PTHR45339">
    <property type="entry name" value="HYBRID SIGNAL TRANSDUCTION HISTIDINE KINASE J"/>
    <property type="match status" value="1"/>
</dbReference>
<dbReference type="InterPro" id="IPR001789">
    <property type="entry name" value="Sig_transdc_resp-reg_receiver"/>
</dbReference>
<comment type="catalytic activity">
    <reaction evidence="1">
        <text>ATP + protein L-histidine = ADP + protein N-phospho-L-histidine.</text>
        <dbReference type="EC" id="2.7.13.3"/>
    </reaction>
</comment>
<evidence type="ECO:0000256" key="15">
    <source>
        <dbReference type="ARBA" id="ARBA00070152"/>
    </source>
</evidence>
<dbReference type="Pfam" id="PF02518">
    <property type="entry name" value="HATPase_c"/>
    <property type="match status" value="1"/>
</dbReference>
<dbReference type="PROSITE" id="PS50894">
    <property type="entry name" value="HPT"/>
    <property type="match status" value="1"/>
</dbReference>
<dbReference type="CDD" id="cd17546">
    <property type="entry name" value="REC_hyHK_CKI1_RcsC-like"/>
    <property type="match status" value="1"/>
</dbReference>
<dbReference type="InterPro" id="IPR011006">
    <property type="entry name" value="CheY-like_superfamily"/>
</dbReference>
<comment type="subcellular location">
    <subcellularLocation>
        <location evidence="2">Cell membrane</location>
        <topology evidence="2">Multi-pass membrane protein</topology>
    </subcellularLocation>
</comment>
<evidence type="ECO:0000256" key="2">
    <source>
        <dbReference type="ARBA" id="ARBA00004651"/>
    </source>
</evidence>
<evidence type="ECO:0000256" key="6">
    <source>
        <dbReference type="ARBA" id="ARBA00022692"/>
    </source>
</evidence>
<organism evidence="21 22">
    <name type="scientific">Ramlibacter montanisoli</name>
    <dbReference type="NCBI Taxonomy" id="2732512"/>
    <lineage>
        <taxon>Bacteria</taxon>
        <taxon>Pseudomonadati</taxon>
        <taxon>Pseudomonadota</taxon>
        <taxon>Betaproteobacteria</taxon>
        <taxon>Burkholderiales</taxon>
        <taxon>Comamonadaceae</taxon>
        <taxon>Ramlibacter</taxon>
    </lineage>
</organism>
<gene>
    <name evidence="21" type="ORF">HK415_13450</name>
</gene>
<keyword evidence="9" id="KW-0067">ATP-binding</keyword>
<dbReference type="InterPro" id="IPR036890">
    <property type="entry name" value="HATPase_C_sf"/>
</dbReference>
<dbReference type="InterPro" id="IPR036641">
    <property type="entry name" value="HPT_dom_sf"/>
</dbReference>
<keyword evidence="4" id="KW-1003">Cell membrane</keyword>
<evidence type="ECO:0000256" key="12">
    <source>
        <dbReference type="ARBA" id="ARBA00023026"/>
    </source>
</evidence>
<comment type="function">
    <text evidence="14">Member of the two-component regulatory system BvgS/BvgA. Phosphorylates BvgA via a four-step phosphorelay in response to environmental signals.</text>
</comment>
<evidence type="ECO:0000256" key="7">
    <source>
        <dbReference type="ARBA" id="ARBA00022729"/>
    </source>
</evidence>
<evidence type="ECO:0000313" key="21">
    <source>
        <dbReference type="EMBL" id="NNU43941.1"/>
    </source>
</evidence>
<reference evidence="21 22" key="2">
    <citation type="submission" date="2020-06" db="EMBL/GenBank/DDBJ databases">
        <title>Ramlibacter rhizophilus sp. nov., isolated from rhizosphere soil of national flower Mugunghwa from South Korea.</title>
        <authorList>
            <person name="Zheng-Fei Y."/>
            <person name="Huan T."/>
        </authorList>
    </citation>
    <scope>NUCLEOTIDE SEQUENCE [LARGE SCALE GENOMIC DNA]</scope>
    <source>
        <strain evidence="21 22">B156</strain>
    </source>
</reference>
<feature type="modified residue" description="4-aspartylphosphate" evidence="17">
    <location>
        <position position="234"/>
    </location>
</feature>
<dbReference type="SUPFAM" id="SSF55874">
    <property type="entry name" value="ATPase domain of HSP90 chaperone/DNA topoisomerase II/histidine kinase"/>
    <property type="match status" value="1"/>
</dbReference>
<evidence type="ECO:0000256" key="9">
    <source>
        <dbReference type="ARBA" id="ARBA00022840"/>
    </source>
</evidence>
<feature type="domain" description="Response regulatory" evidence="19">
    <location>
        <begin position="184"/>
        <end position="300"/>
    </location>
</feature>
<dbReference type="PRINTS" id="PR00344">
    <property type="entry name" value="BCTRLSENSOR"/>
</dbReference>
<evidence type="ECO:0000256" key="13">
    <source>
        <dbReference type="ARBA" id="ARBA00023136"/>
    </source>
</evidence>
<keyword evidence="11" id="KW-0902">Two-component regulatory system</keyword>
<evidence type="ECO:0000259" key="18">
    <source>
        <dbReference type="PROSITE" id="PS50109"/>
    </source>
</evidence>
<dbReference type="InterPro" id="IPR003594">
    <property type="entry name" value="HATPase_dom"/>
</dbReference>
<evidence type="ECO:0000256" key="17">
    <source>
        <dbReference type="PROSITE-ProRule" id="PRU00169"/>
    </source>
</evidence>
<keyword evidence="10" id="KW-1133">Transmembrane helix</keyword>
<dbReference type="FunFam" id="3.30.565.10:FF:000010">
    <property type="entry name" value="Sensor histidine kinase RcsC"/>
    <property type="match status" value="1"/>
</dbReference>
<comment type="caution">
    <text evidence="21">The sequence shown here is derived from an EMBL/GenBank/DDBJ whole genome shotgun (WGS) entry which is preliminary data.</text>
</comment>
<feature type="modified residue" description="4-aspartylphosphate" evidence="17">
    <location>
        <position position="375"/>
    </location>
</feature>
<dbReference type="SMART" id="SM00073">
    <property type="entry name" value="HPT"/>
    <property type="match status" value="1"/>
</dbReference>
<dbReference type="SUPFAM" id="SSF52172">
    <property type="entry name" value="CheY-like"/>
    <property type="match status" value="2"/>
</dbReference>
<dbReference type="PROSITE" id="PS50109">
    <property type="entry name" value="HIS_KIN"/>
    <property type="match status" value="1"/>
</dbReference>
<dbReference type="PANTHER" id="PTHR45339:SF1">
    <property type="entry name" value="HYBRID SIGNAL TRANSDUCTION HISTIDINE KINASE J"/>
    <property type="match status" value="1"/>
</dbReference>
<dbReference type="RefSeq" id="WP_171560051.1">
    <property type="nucleotide sequence ID" value="NZ_JABFCS010000001.1"/>
</dbReference>
<protein>
    <recommendedName>
        <fullName evidence="15">Virulence sensor protein BvgS</fullName>
        <ecNumber evidence="3">2.7.13.3</ecNumber>
    </recommendedName>
</protein>
<evidence type="ECO:0000256" key="14">
    <source>
        <dbReference type="ARBA" id="ARBA00058004"/>
    </source>
</evidence>
<feature type="domain" description="Histidine kinase" evidence="18">
    <location>
        <begin position="1"/>
        <end position="163"/>
    </location>
</feature>
<evidence type="ECO:0000256" key="11">
    <source>
        <dbReference type="ARBA" id="ARBA00023012"/>
    </source>
</evidence>
<dbReference type="Pfam" id="PF00072">
    <property type="entry name" value="Response_reg"/>
    <property type="match status" value="2"/>
</dbReference>
<evidence type="ECO:0000313" key="22">
    <source>
        <dbReference type="Proteomes" id="UP000552954"/>
    </source>
</evidence>
<dbReference type="InterPro" id="IPR008207">
    <property type="entry name" value="Sig_transdc_His_kin_Hpt_dom"/>
</dbReference>
<dbReference type="InterPro" id="IPR005467">
    <property type="entry name" value="His_kinase_dom"/>
</dbReference>
<dbReference type="Proteomes" id="UP000552954">
    <property type="component" value="Unassembled WGS sequence"/>
</dbReference>
<keyword evidence="8" id="KW-0547">Nucleotide-binding</keyword>
<evidence type="ECO:0000256" key="10">
    <source>
        <dbReference type="ARBA" id="ARBA00022989"/>
    </source>
</evidence>
<dbReference type="GO" id="GO:0005524">
    <property type="term" value="F:ATP binding"/>
    <property type="evidence" value="ECO:0007669"/>
    <property type="project" value="UniProtKB-KW"/>
</dbReference>
<dbReference type="Gene3D" id="1.20.120.160">
    <property type="entry name" value="HPT domain"/>
    <property type="match status" value="1"/>
</dbReference>
<dbReference type="CDD" id="cd16922">
    <property type="entry name" value="HATPase_EvgS-ArcB-TorS-like"/>
    <property type="match status" value="1"/>
</dbReference>
<keyword evidence="6" id="KW-0812">Transmembrane</keyword>
<feature type="domain" description="HPt" evidence="20">
    <location>
        <begin position="474"/>
        <end position="567"/>
    </location>
</feature>
<dbReference type="InterPro" id="IPR004358">
    <property type="entry name" value="Sig_transdc_His_kin-like_C"/>
</dbReference>
<keyword evidence="12" id="KW-0843">Virulence</keyword>
<accession>A0A849KH17</accession>
<evidence type="ECO:0000256" key="4">
    <source>
        <dbReference type="ARBA" id="ARBA00022475"/>
    </source>
</evidence>
<evidence type="ECO:0000259" key="19">
    <source>
        <dbReference type="PROSITE" id="PS50110"/>
    </source>
</evidence>
<dbReference type="AlphaFoldDB" id="A0A849KH17"/>
<feature type="modified residue" description="Phosphohistidine" evidence="16">
    <location>
        <position position="513"/>
    </location>
</feature>
<keyword evidence="13" id="KW-0472">Membrane</keyword>
<dbReference type="GO" id="GO:0000155">
    <property type="term" value="F:phosphorelay sensor kinase activity"/>
    <property type="evidence" value="ECO:0007669"/>
    <property type="project" value="UniProtKB-ARBA"/>
</dbReference>
<evidence type="ECO:0000259" key="20">
    <source>
        <dbReference type="PROSITE" id="PS50894"/>
    </source>
</evidence>
<dbReference type="PROSITE" id="PS50110">
    <property type="entry name" value="RESPONSE_REGULATORY"/>
    <property type="match status" value="2"/>
</dbReference>
<keyword evidence="7" id="KW-0732">Signal</keyword>
<feature type="domain" description="Response regulatory" evidence="19">
    <location>
        <begin position="326"/>
        <end position="443"/>
    </location>
</feature>
<dbReference type="SMART" id="SM00387">
    <property type="entry name" value="HATPase_c"/>
    <property type="match status" value="1"/>
</dbReference>
<dbReference type="GO" id="GO:0005886">
    <property type="term" value="C:plasma membrane"/>
    <property type="evidence" value="ECO:0007669"/>
    <property type="project" value="UniProtKB-SubCell"/>
</dbReference>
<proteinExistence type="predicted"/>
<dbReference type="Gene3D" id="3.40.50.2300">
    <property type="match status" value="2"/>
</dbReference>
<dbReference type="EMBL" id="JABFCS010000001">
    <property type="protein sequence ID" value="NNU43941.1"/>
    <property type="molecule type" value="Genomic_DNA"/>
</dbReference>
<dbReference type="Gene3D" id="3.30.565.10">
    <property type="entry name" value="Histidine kinase-like ATPase, C-terminal domain"/>
    <property type="match status" value="1"/>
</dbReference>
<evidence type="ECO:0000256" key="8">
    <source>
        <dbReference type="ARBA" id="ARBA00022741"/>
    </source>
</evidence>
<sequence>MLELEQRPFEVGVCIEEAFDLVAARAADKGIDLMYELMDNVPHWLVGDSTRLRQVLVNLLSNAVKFTDVGEVCLTASVLKRDSERVQLRFAVRDTGIGIPPQHLEHLFKAFSQGDASTTRRYGGTGLGLAISARLVRLMGGDIRVESEERKGSVFSFTMEAGIAQNVPTAQYRSSRAPELAGRKVLLVDDNPTNLQILKTQCTRWGMEVACASRGTHALALLEAEGPFDAAVLDLHMPNMDGLQLARAITAQRGDAAPPLVLLSSSPGGARDQGAIRLFAATLSKPVKHSRLFTVLDEVIHQRRAAPAPSPAQMIDHGLAQRLPMHILVVEDSEINRKLAVNMLRKFGYTCDVAEDGAVAVEKVRNQRYDLVFMDLQMPVMDGLEATRQIIAMYPPHRRPRIVAMTANALPQDRQRCLDAGMDDYIAKPILPVSVQALIERWSPQYRQRTQGESEGLLDEAILKELAALDDPDSPSILRGLLGDYLNETPGAISAVKQHLHAGDSAEVGRRAHKLAGTSASLGAKAVAEVCYRIEHAVQRGESAPLPALVEELEMRFTRTRGALQRYI</sequence>
<evidence type="ECO:0000256" key="3">
    <source>
        <dbReference type="ARBA" id="ARBA00012438"/>
    </source>
</evidence>
<name>A0A849KH17_9BURK</name>
<dbReference type="SMART" id="SM00448">
    <property type="entry name" value="REC"/>
    <property type="match status" value="2"/>
</dbReference>
<keyword evidence="22" id="KW-1185">Reference proteome</keyword>
<dbReference type="CDD" id="cd00156">
    <property type="entry name" value="REC"/>
    <property type="match status" value="1"/>
</dbReference>
<keyword evidence="5 17" id="KW-0597">Phosphoprotein</keyword>
<evidence type="ECO:0000256" key="1">
    <source>
        <dbReference type="ARBA" id="ARBA00000085"/>
    </source>
</evidence>
<evidence type="ECO:0000256" key="16">
    <source>
        <dbReference type="PROSITE-ProRule" id="PRU00110"/>
    </source>
</evidence>
<reference evidence="21 22" key="1">
    <citation type="submission" date="2020-05" db="EMBL/GenBank/DDBJ databases">
        <authorList>
            <person name="Khan S.A."/>
            <person name="Jeon C.O."/>
            <person name="Chun B.H."/>
        </authorList>
    </citation>
    <scope>NUCLEOTIDE SEQUENCE [LARGE SCALE GENOMIC DNA]</scope>
    <source>
        <strain evidence="21 22">B156</strain>
    </source>
</reference>
<evidence type="ECO:0000256" key="5">
    <source>
        <dbReference type="ARBA" id="ARBA00022553"/>
    </source>
</evidence>
<dbReference type="EC" id="2.7.13.3" evidence="3"/>
<dbReference type="SUPFAM" id="SSF47226">
    <property type="entry name" value="Histidine-containing phosphotransfer domain, HPT domain"/>
    <property type="match status" value="1"/>
</dbReference>